<dbReference type="RefSeq" id="WP_103291936.1">
    <property type="nucleotide sequence ID" value="NZ_CP033924.1"/>
</dbReference>
<feature type="chain" id="PRO_5044594107" evidence="1">
    <location>
        <begin position="21"/>
        <end position="224"/>
    </location>
</feature>
<sequence length="224" mass="26146">MNIKAFSSLLFLIIFTVLHAQKLAFSAPDYSLIQKNIADKNSEFYYPKLLNRLKENDTLLTKSQYRHLYFGYTFQKDYKPYKTSKRAKEMTSYYRGEGSSENDLPKGIQLFREALEENPFDLRAMNHLSYMYHLTNDDRMAKKVAANFHGLLRAILTSGDGLKCETGFHVISVTDEYVLLNRFQMETLSQSSSNTCDYHEFEKGKYKIPGLYFNTSKFYGRILD</sequence>
<keyword evidence="5" id="KW-1185">Reference proteome</keyword>
<reference evidence="3 4" key="1">
    <citation type="submission" date="2018-01" db="EMBL/GenBank/DDBJ databases">
        <title>Draft genome sequences of Chryseobacterium lactis NCTC11390, Chryseobacterium oncorhynchi 701B-08, and Chryseobacterium viscerum 687B-08.</title>
        <authorList>
            <person name="Jeong J.-J."/>
            <person name="Lee Y.J."/>
            <person name="Park B."/>
            <person name="Choi I.-G."/>
            <person name="Kim K.D."/>
        </authorList>
    </citation>
    <scope>NUCLEOTIDE SEQUENCE [LARGE SCALE GENOMIC DNA]</scope>
    <source>
        <strain evidence="3 4">NCTC11390</strain>
    </source>
</reference>
<dbReference type="InterPro" id="IPR032578">
    <property type="entry name" value="DUF4919"/>
</dbReference>
<evidence type="ECO:0000313" key="4">
    <source>
        <dbReference type="Proteomes" id="UP000236262"/>
    </source>
</evidence>
<keyword evidence="1" id="KW-0732">Signal</keyword>
<evidence type="ECO:0000256" key="1">
    <source>
        <dbReference type="SAM" id="SignalP"/>
    </source>
</evidence>
<dbReference type="AlphaFoldDB" id="A0A3G6RV66"/>
<dbReference type="KEGG" id="clac:EG342_02065"/>
<feature type="signal peptide" evidence="1">
    <location>
        <begin position="1"/>
        <end position="20"/>
    </location>
</feature>
<dbReference type="Pfam" id="PF16266">
    <property type="entry name" value="DUF4919"/>
    <property type="match status" value="1"/>
</dbReference>
<protein>
    <submittedName>
        <fullName evidence="3">DUF4919 domain-containing protein</fullName>
    </submittedName>
</protein>
<dbReference type="EMBL" id="PPEH01000004">
    <property type="protein sequence ID" value="PNW13505.1"/>
    <property type="molecule type" value="Genomic_DNA"/>
</dbReference>
<dbReference type="OrthoDB" id="686440at2"/>
<dbReference type="EMBL" id="CP033924">
    <property type="protein sequence ID" value="AZA80774.1"/>
    <property type="molecule type" value="Genomic_DNA"/>
</dbReference>
<evidence type="ECO:0000313" key="5">
    <source>
        <dbReference type="Proteomes" id="UP000279972"/>
    </source>
</evidence>
<name>A0A3G6RV66_CHRLC</name>
<dbReference type="Proteomes" id="UP000279972">
    <property type="component" value="Chromosome"/>
</dbReference>
<evidence type="ECO:0000313" key="3">
    <source>
        <dbReference type="EMBL" id="PNW13505.1"/>
    </source>
</evidence>
<proteinExistence type="predicted"/>
<organism evidence="3 4">
    <name type="scientific">Chryseobacterium lactis</name>
    <dbReference type="NCBI Taxonomy" id="1241981"/>
    <lineage>
        <taxon>Bacteria</taxon>
        <taxon>Pseudomonadati</taxon>
        <taxon>Bacteroidota</taxon>
        <taxon>Flavobacteriia</taxon>
        <taxon>Flavobacteriales</taxon>
        <taxon>Weeksellaceae</taxon>
        <taxon>Chryseobacterium group</taxon>
        <taxon>Chryseobacterium</taxon>
    </lineage>
</organism>
<accession>A0A3G6RV66</accession>
<reference evidence="2 5" key="2">
    <citation type="submission" date="2018-11" db="EMBL/GenBank/DDBJ databases">
        <title>Proposal to divide the Flavobacteriaceae and reorganize its genera based on Amino Acid Identity values calculated from whole genome sequences.</title>
        <authorList>
            <person name="Nicholson A.C."/>
            <person name="Gulvik C.A."/>
            <person name="Whitney A.M."/>
            <person name="Humrighouse B.W."/>
            <person name="Bell M."/>
            <person name="Holmes B."/>
            <person name="Steigerwalt A.G."/>
            <person name="Villarma A."/>
            <person name="Sheth M."/>
            <person name="Batra D."/>
            <person name="Pryor J."/>
            <person name="Bernardet J.-F."/>
            <person name="Hugo C."/>
            <person name="Kampfer P."/>
            <person name="Newman J."/>
            <person name="McQuiston J.R."/>
        </authorList>
    </citation>
    <scope>NUCLEOTIDE SEQUENCE [LARGE SCALE GENOMIC DNA]</scope>
    <source>
        <strain evidence="2 5">KC_1864</strain>
    </source>
</reference>
<dbReference type="Proteomes" id="UP000236262">
    <property type="component" value="Unassembled WGS sequence"/>
</dbReference>
<gene>
    <name evidence="3" type="ORF">C1637_11875</name>
    <name evidence="2" type="ORF">EG342_02065</name>
</gene>
<evidence type="ECO:0000313" key="2">
    <source>
        <dbReference type="EMBL" id="AZA80774.1"/>
    </source>
</evidence>